<accession>A0A553RM01</accession>
<feature type="domain" description="FH2" evidence="2">
    <location>
        <begin position="1"/>
        <end position="139"/>
    </location>
</feature>
<dbReference type="Pfam" id="PF02181">
    <property type="entry name" value="FH2"/>
    <property type="match status" value="1"/>
</dbReference>
<dbReference type="GO" id="GO:0005829">
    <property type="term" value="C:cytosol"/>
    <property type="evidence" value="ECO:0007669"/>
    <property type="project" value="TreeGrafter"/>
</dbReference>
<comment type="caution">
    <text evidence="3">The sequence shown here is derived from an EMBL/GenBank/DDBJ whole genome shotgun (WGS) entry which is preliminary data.</text>
</comment>
<comment type="similarity">
    <text evidence="1">Belongs to the formin homology family.</text>
</comment>
<dbReference type="GO" id="GO:0030866">
    <property type="term" value="P:cortical actin cytoskeleton organization"/>
    <property type="evidence" value="ECO:0007669"/>
    <property type="project" value="TreeGrafter"/>
</dbReference>
<dbReference type="GO" id="GO:0016477">
    <property type="term" value="P:cell migration"/>
    <property type="evidence" value="ECO:0007669"/>
    <property type="project" value="TreeGrafter"/>
</dbReference>
<proteinExistence type="inferred from homology"/>
<evidence type="ECO:0000259" key="2">
    <source>
        <dbReference type="PROSITE" id="PS51444"/>
    </source>
</evidence>
<dbReference type="InterPro" id="IPR042201">
    <property type="entry name" value="FH2_Formin_sf"/>
</dbReference>
<dbReference type="GO" id="GO:0051015">
    <property type="term" value="F:actin filament binding"/>
    <property type="evidence" value="ECO:0007669"/>
    <property type="project" value="TreeGrafter"/>
</dbReference>
<gene>
    <name evidence="3" type="ORF">DNTS_018904</name>
</gene>
<keyword evidence="4" id="KW-1185">Reference proteome</keyword>
<sequence length="139" mass="15923">MLDTKSTDRTQTMLHFIANMIHEKYPELASFHTELRFVDKAALVSLDSVLQDVKSLERGMEVTKKEFMVQDDNAGLKEFIKTNSDQLTSLVKDGKTAQEAYASVVEYYGENPKTTQPSMFFPLFARFIKAYKVRYGFSS</sequence>
<dbReference type="SUPFAM" id="SSF101447">
    <property type="entry name" value="Formin homology 2 domain (FH2 domain)"/>
    <property type="match status" value="1"/>
</dbReference>
<dbReference type="InterPro" id="IPR043592">
    <property type="entry name" value="FMNL_animal"/>
</dbReference>
<dbReference type="PROSITE" id="PS51444">
    <property type="entry name" value="FH2"/>
    <property type="match status" value="1"/>
</dbReference>
<dbReference type="GO" id="GO:0008360">
    <property type="term" value="P:regulation of cell shape"/>
    <property type="evidence" value="ECO:0007669"/>
    <property type="project" value="TreeGrafter"/>
</dbReference>
<dbReference type="InterPro" id="IPR015425">
    <property type="entry name" value="FH2_Formin"/>
</dbReference>
<feature type="non-terminal residue" evidence="3">
    <location>
        <position position="139"/>
    </location>
</feature>
<dbReference type="OrthoDB" id="1104827at2759"/>
<evidence type="ECO:0000313" key="3">
    <source>
        <dbReference type="EMBL" id="TRZ03213.1"/>
    </source>
</evidence>
<dbReference type="STRING" id="623744.A0A553RM01"/>
<organism evidence="3 4">
    <name type="scientific">Danionella cerebrum</name>
    <dbReference type="NCBI Taxonomy" id="2873325"/>
    <lineage>
        <taxon>Eukaryota</taxon>
        <taxon>Metazoa</taxon>
        <taxon>Chordata</taxon>
        <taxon>Craniata</taxon>
        <taxon>Vertebrata</taxon>
        <taxon>Euteleostomi</taxon>
        <taxon>Actinopterygii</taxon>
        <taxon>Neopterygii</taxon>
        <taxon>Teleostei</taxon>
        <taxon>Ostariophysi</taxon>
        <taxon>Cypriniformes</taxon>
        <taxon>Danionidae</taxon>
        <taxon>Danioninae</taxon>
        <taxon>Danionella</taxon>
    </lineage>
</organism>
<dbReference type="EMBL" id="SRMA01012871">
    <property type="protein sequence ID" value="TRZ03213.1"/>
    <property type="molecule type" value="Genomic_DNA"/>
</dbReference>
<evidence type="ECO:0000256" key="1">
    <source>
        <dbReference type="ARBA" id="ARBA00023449"/>
    </source>
</evidence>
<reference evidence="3 4" key="1">
    <citation type="journal article" date="2019" name="Sci. Data">
        <title>Hybrid genome assembly and annotation of Danionella translucida.</title>
        <authorList>
            <person name="Kadobianskyi M."/>
            <person name="Schulze L."/>
            <person name="Schuelke M."/>
            <person name="Judkewitz B."/>
        </authorList>
    </citation>
    <scope>NUCLEOTIDE SEQUENCE [LARGE SCALE GENOMIC DNA]</scope>
    <source>
        <strain evidence="3 4">Bolton</strain>
    </source>
</reference>
<dbReference type="AlphaFoldDB" id="A0A553RM01"/>
<evidence type="ECO:0000313" key="4">
    <source>
        <dbReference type="Proteomes" id="UP000316079"/>
    </source>
</evidence>
<protein>
    <recommendedName>
        <fullName evidence="2">FH2 domain-containing protein</fullName>
    </recommendedName>
</protein>
<name>A0A553RM01_9TELE</name>
<dbReference type="Gene3D" id="1.20.58.2220">
    <property type="entry name" value="Formin, FH2 domain"/>
    <property type="match status" value="1"/>
</dbReference>
<dbReference type="Proteomes" id="UP000316079">
    <property type="component" value="Unassembled WGS sequence"/>
</dbReference>
<dbReference type="PANTHER" id="PTHR45857">
    <property type="entry name" value="FORMIN-LIKE PROTEIN"/>
    <property type="match status" value="1"/>
</dbReference>
<dbReference type="PANTHER" id="PTHR45857:SF2">
    <property type="entry name" value="FORMIN-LIKE PROTEIN 1"/>
    <property type="match status" value="1"/>
</dbReference>